<dbReference type="GeneID" id="129603780"/>
<organism evidence="1 2">
    <name type="scientific">Betta splendens</name>
    <name type="common">Siamese fighting fish</name>
    <dbReference type="NCBI Taxonomy" id="158456"/>
    <lineage>
        <taxon>Eukaryota</taxon>
        <taxon>Metazoa</taxon>
        <taxon>Chordata</taxon>
        <taxon>Craniata</taxon>
        <taxon>Vertebrata</taxon>
        <taxon>Euteleostomi</taxon>
        <taxon>Actinopterygii</taxon>
        <taxon>Neopterygii</taxon>
        <taxon>Teleostei</taxon>
        <taxon>Neoteleostei</taxon>
        <taxon>Acanthomorphata</taxon>
        <taxon>Anabantaria</taxon>
        <taxon>Anabantiformes</taxon>
        <taxon>Anabantoidei</taxon>
        <taxon>Osphronemidae</taxon>
        <taxon>Betta</taxon>
    </lineage>
</organism>
<name>A0A9W2XLF6_BETSP</name>
<dbReference type="KEGG" id="bspl:129603780"/>
<dbReference type="AlphaFoldDB" id="A0A9W2XLF6"/>
<sequence length="198" mass="21316">MEQLHTSLMTVNMMSLKCSAVFCRQYVTTTTTTTKTLTEVEVVVEFNDHAAPGETPQASDVAKTLGNAVSNLNNTFNLTVDSTTIQAVVLNETNPTAVVPNLTTTEATQQTPISATPAPTTETTAATSTASGTTTFVLVSAVLNTPYEPQLNDSSSVEFKTLETEVVQIVSTMSKWLRGFINAQVDEFNVTILIIVFR</sequence>
<evidence type="ECO:0000313" key="1">
    <source>
        <dbReference type="Proteomes" id="UP000515150"/>
    </source>
</evidence>
<protein>
    <submittedName>
        <fullName evidence="2">Mucin-5AC-like</fullName>
    </submittedName>
</protein>
<gene>
    <name evidence="2" type="primary">LOC129603780</name>
</gene>
<evidence type="ECO:0000313" key="2">
    <source>
        <dbReference type="RefSeq" id="XP_055362746.1"/>
    </source>
</evidence>
<dbReference type="OrthoDB" id="8965174at2759"/>
<dbReference type="Proteomes" id="UP000515150">
    <property type="component" value="Chromosome 2"/>
</dbReference>
<dbReference type="RefSeq" id="XP_055362746.1">
    <property type="nucleotide sequence ID" value="XM_055506771.1"/>
</dbReference>
<proteinExistence type="predicted"/>
<reference evidence="2" key="1">
    <citation type="submission" date="2025-08" db="UniProtKB">
        <authorList>
            <consortium name="RefSeq"/>
        </authorList>
    </citation>
    <scope>IDENTIFICATION</scope>
</reference>
<accession>A0A9W2XLF6</accession>
<keyword evidence="1" id="KW-1185">Reference proteome</keyword>